<evidence type="ECO:0000313" key="9">
    <source>
        <dbReference type="Proteomes" id="UP000774326"/>
    </source>
</evidence>
<proteinExistence type="predicted"/>
<name>A0A9P8PHW5_WICPI</name>
<dbReference type="EMBL" id="JAEUBG010005865">
    <property type="protein sequence ID" value="KAH3672112.1"/>
    <property type="molecule type" value="Genomic_DNA"/>
</dbReference>
<dbReference type="AlphaFoldDB" id="A0A9P8PHW5"/>
<accession>A0A9P8PHW5</accession>
<dbReference type="InterPro" id="IPR008253">
    <property type="entry name" value="Marvel"/>
</dbReference>
<comment type="caution">
    <text evidence="8">The sequence shown here is derived from an EMBL/GenBank/DDBJ whole genome shotgun (WGS) entry which is preliminary data.</text>
</comment>
<gene>
    <name evidence="8" type="ORF">WICPIJ_010156</name>
</gene>
<evidence type="ECO:0000256" key="1">
    <source>
        <dbReference type="ARBA" id="ARBA00004141"/>
    </source>
</evidence>
<keyword evidence="3 6" id="KW-1133">Transmembrane helix</keyword>
<evidence type="ECO:0000256" key="4">
    <source>
        <dbReference type="ARBA" id="ARBA00023136"/>
    </source>
</evidence>
<reference evidence="8" key="2">
    <citation type="submission" date="2021-01" db="EMBL/GenBank/DDBJ databases">
        <authorList>
            <person name="Schikora-Tamarit M.A."/>
        </authorList>
    </citation>
    <scope>NUCLEOTIDE SEQUENCE</scope>
    <source>
        <strain evidence="8">CBS2887</strain>
    </source>
</reference>
<dbReference type="Proteomes" id="UP000774326">
    <property type="component" value="Unassembled WGS sequence"/>
</dbReference>
<feature type="region of interest" description="Disordered" evidence="5">
    <location>
        <begin position="223"/>
        <end position="269"/>
    </location>
</feature>
<evidence type="ECO:0000256" key="6">
    <source>
        <dbReference type="SAM" id="Phobius"/>
    </source>
</evidence>
<feature type="transmembrane region" description="Helical" evidence="6">
    <location>
        <begin position="71"/>
        <end position="94"/>
    </location>
</feature>
<evidence type="ECO:0000256" key="3">
    <source>
        <dbReference type="ARBA" id="ARBA00022989"/>
    </source>
</evidence>
<evidence type="ECO:0000259" key="7">
    <source>
        <dbReference type="Pfam" id="PF01284"/>
    </source>
</evidence>
<feature type="transmembrane region" description="Helical" evidence="6">
    <location>
        <begin position="101"/>
        <end position="120"/>
    </location>
</feature>
<feature type="domain" description="MARVEL" evidence="7">
    <location>
        <begin position="40"/>
        <end position="177"/>
    </location>
</feature>
<reference evidence="8" key="1">
    <citation type="journal article" date="2021" name="Open Biol.">
        <title>Shared evolutionary footprints suggest mitochondrial oxidative damage underlies multiple complex I losses in fungi.</title>
        <authorList>
            <person name="Schikora-Tamarit M.A."/>
            <person name="Marcet-Houben M."/>
            <person name="Nosek J."/>
            <person name="Gabaldon T."/>
        </authorList>
    </citation>
    <scope>NUCLEOTIDE SEQUENCE</scope>
    <source>
        <strain evidence="8">CBS2887</strain>
    </source>
</reference>
<organism evidence="8 9">
    <name type="scientific">Wickerhamomyces pijperi</name>
    <name type="common">Yeast</name>
    <name type="synonym">Pichia pijperi</name>
    <dbReference type="NCBI Taxonomy" id="599730"/>
    <lineage>
        <taxon>Eukaryota</taxon>
        <taxon>Fungi</taxon>
        <taxon>Dikarya</taxon>
        <taxon>Ascomycota</taxon>
        <taxon>Saccharomycotina</taxon>
        <taxon>Saccharomycetes</taxon>
        <taxon>Phaffomycetales</taxon>
        <taxon>Wickerhamomycetaceae</taxon>
        <taxon>Wickerhamomyces</taxon>
    </lineage>
</organism>
<keyword evidence="4 6" id="KW-0472">Membrane</keyword>
<evidence type="ECO:0000256" key="2">
    <source>
        <dbReference type="ARBA" id="ARBA00022692"/>
    </source>
</evidence>
<feature type="transmembrane region" description="Helical" evidence="6">
    <location>
        <begin position="47"/>
        <end position="65"/>
    </location>
</feature>
<comment type="subcellular location">
    <subcellularLocation>
        <location evidence="1">Membrane</location>
        <topology evidence="1">Multi-pass membrane protein</topology>
    </subcellularLocation>
</comment>
<evidence type="ECO:0000313" key="8">
    <source>
        <dbReference type="EMBL" id="KAH3672112.1"/>
    </source>
</evidence>
<dbReference type="OrthoDB" id="4090040at2759"/>
<keyword evidence="9" id="KW-1185">Reference proteome</keyword>
<protein>
    <recommendedName>
        <fullName evidence="7">MARVEL domain-containing protein</fullName>
    </recommendedName>
</protein>
<dbReference type="PANTHER" id="PTHR37451">
    <property type="entry name" value="MARVEL DOMAIN"/>
    <property type="match status" value="1"/>
</dbReference>
<dbReference type="Pfam" id="PF01284">
    <property type="entry name" value="MARVEL"/>
    <property type="match status" value="1"/>
</dbReference>
<feature type="transmembrane region" description="Helical" evidence="6">
    <location>
        <begin position="163"/>
        <end position="188"/>
    </location>
</feature>
<sequence length="269" mass="28998">MSELPVTPSTPEEPAAATTSQANPINPIVKLGAYIQPYALFLRGTQLLFSILILGLTANTVNYFTSEGSNIWSLIVSLISLIYLIVISVLGFYYKGYLIPGAIAIVESLIAIFYFTSFIAEAADFGGVNCSLNYSGWLDNYYYNVASTIGGYSSACKTAKASIAFSCFNFVLFLLTSLLVSFQVALTLSKNNSGDLWKFAQETGVEFDNSVLNIVTSSTKPKPINASFDEEATVGGARDINPVNSTQDDNTEAPEGQDLGLTKEAETRT</sequence>
<dbReference type="PANTHER" id="PTHR37451:SF1">
    <property type="entry name" value="MARVEL DOMAIN-CONTAINING PROTEIN"/>
    <property type="match status" value="1"/>
</dbReference>
<keyword evidence="2 6" id="KW-0812">Transmembrane</keyword>
<dbReference type="GO" id="GO:0016020">
    <property type="term" value="C:membrane"/>
    <property type="evidence" value="ECO:0007669"/>
    <property type="project" value="UniProtKB-SubCell"/>
</dbReference>
<evidence type="ECO:0000256" key="5">
    <source>
        <dbReference type="SAM" id="MobiDB-lite"/>
    </source>
</evidence>